<dbReference type="Proteomes" id="UP000305906">
    <property type="component" value="Unassembled WGS sequence"/>
</dbReference>
<comment type="caution">
    <text evidence="3">The sequence shown here is derived from an EMBL/GenBank/DDBJ whole genome shotgun (WGS) entry which is preliminary data.</text>
</comment>
<dbReference type="EMBL" id="VBZC01000016">
    <property type="protein sequence ID" value="TLS45042.1"/>
    <property type="molecule type" value="Genomic_DNA"/>
</dbReference>
<reference evidence="3 4" key="1">
    <citation type="submission" date="2019-05" db="EMBL/GenBank/DDBJ databases">
        <title>Streptomyces sp. NEAU-C151, a novel actinomycete isolated from soil.</title>
        <authorList>
            <person name="Han L."/>
            <person name="Jiang H."/>
        </authorList>
    </citation>
    <scope>NUCLEOTIDE SEQUENCE [LARGE SCALE GENOMIC DNA]</scope>
    <source>
        <strain evidence="3 4">NEAU-C151</strain>
    </source>
</reference>
<dbReference type="Pfam" id="PF01039">
    <property type="entry name" value="Carboxyl_trans"/>
    <property type="match status" value="1"/>
</dbReference>
<dbReference type="InterPro" id="IPR011763">
    <property type="entry name" value="COA_CT_C"/>
</dbReference>
<dbReference type="SUPFAM" id="SSF52096">
    <property type="entry name" value="ClpP/crotonase"/>
    <property type="match status" value="2"/>
</dbReference>
<evidence type="ECO:0000313" key="4">
    <source>
        <dbReference type="Proteomes" id="UP000305906"/>
    </source>
</evidence>
<sequence>MTTAHHTTTPHAGSAPSARERVEQLLDEGSFVELEELLGQRPSDGPEGVRMTGSDVVSGYGTVDGRPVAAFATCVPGFGTPLSDVHRRKIVSALDFALKTGCPVIGIHDCGNRRVQGPTGAIGSYGGCYGGSYGEVFRRQARASGVIPQISLVLGACVGSAAHSPALGDFTVMVDQMSHMLTTATDVIEAVTGDGTGIEELGGARAHNTVSGNAHHLAYDAGDAVEYVRALLSYLPSNNHEQPPAAPDEADLDPCAGEPLLDTVVPETAHQPYDMHEVVEAVLDDGELLETQTLFAPNIITGFGSVEGHPVGIVANQPLHLAGCLDIDATEKAARFIRTCDAFNLPVLTFVDVPGFLPGIDQEYRGISRHCAQLIYAYAEATVPLITVITRQAHGGTYDVMGSKQLGADLSFAWPTARIGTTGARDADNVLLTSRDAAEQGWVDGVIRPSRTRHHIVRGLRALRSKRLTQPPKKHGNIPL</sequence>
<gene>
    <name evidence="3" type="ORF">FE633_16425</name>
</gene>
<dbReference type="InterPro" id="IPR051047">
    <property type="entry name" value="AccD/PCCB"/>
</dbReference>
<dbReference type="InterPro" id="IPR011762">
    <property type="entry name" value="COA_CT_N"/>
</dbReference>
<dbReference type="AlphaFoldDB" id="A0A5R9FMC0"/>
<evidence type="ECO:0000259" key="1">
    <source>
        <dbReference type="PROSITE" id="PS50980"/>
    </source>
</evidence>
<keyword evidence="4" id="KW-1185">Reference proteome</keyword>
<dbReference type="GO" id="GO:0009317">
    <property type="term" value="C:acetyl-CoA carboxylase complex"/>
    <property type="evidence" value="ECO:0007669"/>
    <property type="project" value="TreeGrafter"/>
</dbReference>
<feature type="domain" description="CoA carboxyltransferase N-terminal" evidence="1">
    <location>
        <begin position="1"/>
        <end position="247"/>
    </location>
</feature>
<feature type="domain" description="CoA carboxyltransferase C-terminal" evidence="2">
    <location>
        <begin position="260"/>
        <end position="480"/>
    </location>
</feature>
<proteinExistence type="predicted"/>
<evidence type="ECO:0000313" key="3">
    <source>
        <dbReference type="EMBL" id="TLS45042.1"/>
    </source>
</evidence>
<dbReference type="Gene3D" id="3.90.226.10">
    <property type="entry name" value="2-enoyl-CoA Hydratase, Chain A, domain 1"/>
    <property type="match status" value="2"/>
</dbReference>
<dbReference type="GO" id="GO:0004658">
    <property type="term" value="F:propionyl-CoA carboxylase activity"/>
    <property type="evidence" value="ECO:0007669"/>
    <property type="project" value="TreeGrafter"/>
</dbReference>
<dbReference type="InterPro" id="IPR034733">
    <property type="entry name" value="AcCoA_carboxyl_beta"/>
</dbReference>
<dbReference type="PROSITE" id="PS50980">
    <property type="entry name" value="COA_CT_NTER"/>
    <property type="match status" value="1"/>
</dbReference>
<dbReference type="PANTHER" id="PTHR43842:SF2">
    <property type="entry name" value="PROPIONYL-COA CARBOXYLASE BETA CHAIN, MITOCHONDRIAL"/>
    <property type="match status" value="1"/>
</dbReference>
<protein>
    <submittedName>
        <fullName evidence="3">Acyl-CoA carboxylase subunit beta</fullName>
    </submittedName>
</protein>
<name>A0A5R9FMC0_9ACTN</name>
<accession>A0A5R9FMC0</accession>
<organism evidence="3 4">
    <name type="scientific">Streptomyces montanus</name>
    <dbReference type="NCBI Taxonomy" id="2580423"/>
    <lineage>
        <taxon>Bacteria</taxon>
        <taxon>Bacillati</taxon>
        <taxon>Actinomycetota</taxon>
        <taxon>Actinomycetes</taxon>
        <taxon>Kitasatosporales</taxon>
        <taxon>Streptomycetaceae</taxon>
        <taxon>Streptomyces</taxon>
    </lineage>
</organism>
<dbReference type="PANTHER" id="PTHR43842">
    <property type="entry name" value="PROPIONYL-COA CARBOXYLASE BETA CHAIN"/>
    <property type="match status" value="1"/>
</dbReference>
<dbReference type="InterPro" id="IPR029045">
    <property type="entry name" value="ClpP/crotonase-like_dom_sf"/>
</dbReference>
<evidence type="ECO:0000259" key="2">
    <source>
        <dbReference type="PROSITE" id="PS50989"/>
    </source>
</evidence>
<dbReference type="PROSITE" id="PS50989">
    <property type="entry name" value="COA_CT_CTER"/>
    <property type="match status" value="1"/>
</dbReference>